<sequence>MKKFKLLYCLLVVSLLAGCDSDDSTSSESSIVADFSFTSDGSTFTFTNLSQGATTYRWDFGDLYFYSYEENPTYTYSIVGGELTVTLTAMNESGEEAHVSKMISAPVIINANIDIDGDFEDWEEVPVYYEFAGTVKKMKYYTKGPNIDIYFEGGSDMTLEITDMLFNVDEDNGTGYNETWNIGAEYLFEGPPVLGSWGSFYSYPASGSGGWAWDWIGLDGHGFESSGVIAVDGSTNAIEMRFPKSFFGTVGDSIDFGMWLNWGVEYYPSDTAGPALNIEIQK</sequence>
<dbReference type="OrthoDB" id="9757947at2"/>
<dbReference type="SUPFAM" id="SSF49299">
    <property type="entry name" value="PKD domain"/>
    <property type="match status" value="1"/>
</dbReference>
<dbReference type="PROSITE" id="PS51257">
    <property type="entry name" value="PROKAR_LIPOPROTEIN"/>
    <property type="match status" value="1"/>
</dbReference>
<dbReference type="AlphaFoldDB" id="A0A418N867"/>
<dbReference type="Proteomes" id="UP000284189">
    <property type="component" value="Unassembled WGS sequence"/>
</dbReference>
<evidence type="ECO:0000313" key="6">
    <source>
        <dbReference type="Proteomes" id="UP000321528"/>
    </source>
</evidence>
<keyword evidence="1" id="KW-0732">Signal</keyword>
<protein>
    <submittedName>
        <fullName evidence="3">PKD domain-containing protein</fullName>
    </submittedName>
</protein>
<dbReference type="RefSeq" id="WP_119639927.1">
    <property type="nucleotide sequence ID" value="NZ_QXFJ01000019.1"/>
</dbReference>
<dbReference type="EMBL" id="VNWL01000018">
    <property type="protein sequence ID" value="TXK02523.1"/>
    <property type="molecule type" value="Genomic_DNA"/>
</dbReference>
<name>A0A418N867_9FLAO</name>
<dbReference type="Pfam" id="PF18911">
    <property type="entry name" value="PKD_4"/>
    <property type="match status" value="1"/>
</dbReference>
<dbReference type="InterPro" id="IPR022409">
    <property type="entry name" value="PKD/Chitinase_dom"/>
</dbReference>
<dbReference type="CDD" id="cd00146">
    <property type="entry name" value="PKD"/>
    <property type="match status" value="1"/>
</dbReference>
<dbReference type="InterPro" id="IPR013783">
    <property type="entry name" value="Ig-like_fold"/>
</dbReference>
<dbReference type="EMBL" id="QXFJ01000019">
    <property type="protein sequence ID" value="RIV71150.1"/>
    <property type="molecule type" value="Genomic_DNA"/>
</dbReference>
<evidence type="ECO:0000313" key="3">
    <source>
        <dbReference type="EMBL" id="RIV71150.1"/>
    </source>
</evidence>
<keyword evidence="6" id="KW-1185">Reference proteome</keyword>
<dbReference type="InterPro" id="IPR000601">
    <property type="entry name" value="PKD_dom"/>
</dbReference>
<feature type="chain" id="PRO_5019320067" evidence="1">
    <location>
        <begin position="18"/>
        <end position="282"/>
    </location>
</feature>
<dbReference type="Proteomes" id="UP000321528">
    <property type="component" value="Unassembled WGS sequence"/>
</dbReference>
<feature type="domain" description="PKD/Chitinase" evidence="2">
    <location>
        <begin position="32"/>
        <end position="108"/>
    </location>
</feature>
<evidence type="ECO:0000256" key="1">
    <source>
        <dbReference type="SAM" id="SignalP"/>
    </source>
</evidence>
<feature type="signal peptide" evidence="1">
    <location>
        <begin position="1"/>
        <end position="17"/>
    </location>
</feature>
<dbReference type="InterPro" id="IPR035986">
    <property type="entry name" value="PKD_dom_sf"/>
</dbReference>
<gene>
    <name evidence="3" type="ORF">D2U88_08455</name>
    <name evidence="4" type="ORF">FQ019_08380</name>
</gene>
<accession>A0A418N867</accession>
<dbReference type="SMART" id="SM00089">
    <property type="entry name" value="PKD"/>
    <property type="match status" value="1"/>
</dbReference>
<evidence type="ECO:0000313" key="5">
    <source>
        <dbReference type="Proteomes" id="UP000284189"/>
    </source>
</evidence>
<evidence type="ECO:0000259" key="2">
    <source>
        <dbReference type="SMART" id="SM00089"/>
    </source>
</evidence>
<proteinExistence type="predicted"/>
<reference evidence="4 6" key="2">
    <citation type="submission" date="2019-07" db="EMBL/GenBank/DDBJ databases">
        <title>Draft genome of two Muricauda strains isolated from deep sea.</title>
        <authorList>
            <person name="Sun C."/>
        </authorList>
    </citation>
    <scope>NUCLEOTIDE SEQUENCE [LARGE SCALE GENOMIC DNA]</scope>
    <source>
        <strain evidence="4 6">NH166</strain>
    </source>
</reference>
<reference evidence="3 5" key="1">
    <citation type="submission" date="2018-08" db="EMBL/GenBank/DDBJ databases">
        <title>Proposal of Muricauda 72 sp.nov. and Muricauda NH166 sp.nov., isolated from seawater.</title>
        <authorList>
            <person name="Cheng H."/>
            <person name="Wu Y.-H."/>
            <person name="Guo L.-L."/>
            <person name="Xu X.-W."/>
        </authorList>
    </citation>
    <scope>NUCLEOTIDE SEQUENCE [LARGE SCALE GENOMIC DNA]</scope>
    <source>
        <strain evidence="3 5">NH166</strain>
    </source>
</reference>
<organism evidence="3 5">
    <name type="scientific">Flagellimonas aequoris</name>
    <dbReference type="NCBI Taxonomy" id="2306997"/>
    <lineage>
        <taxon>Bacteria</taxon>
        <taxon>Pseudomonadati</taxon>
        <taxon>Bacteroidota</taxon>
        <taxon>Flavobacteriia</taxon>
        <taxon>Flavobacteriales</taxon>
        <taxon>Flavobacteriaceae</taxon>
        <taxon>Flagellimonas</taxon>
    </lineage>
</organism>
<dbReference type="Gene3D" id="2.60.40.10">
    <property type="entry name" value="Immunoglobulins"/>
    <property type="match status" value="1"/>
</dbReference>
<evidence type="ECO:0000313" key="4">
    <source>
        <dbReference type="EMBL" id="TXK02523.1"/>
    </source>
</evidence>
<comment type="caution">
    <text evidence="3">The sequence shown here is derived from an EMBL/GenBank/DDBJ whole genome shotgun (WGS) entry which is preliminary data.</text>
</comment>